<dbReference type="SUPFAM" id="SSF56112">
    <property type="entry name" value="Protein kinase-like (PK-like)"/>
    <property type="match status" value="1"/>
</dbReference>
<reference evidence="14 15" key="1">
    <citation type="submission" date="2024-08" db="EMBL/GenBank/DDBJ databases">
        <title>Insights into the chromosomal genome structure of Flemingia macrophylla.</title>
        <authorList>
            <person name="Ding Y."/>
            <person name="Zhao Y."/>
            <person name="Bi W."/>
            <person name="Wu M."/>
            <person name="Zhao G."/>
            <person name="Gong Y."/>
            <person name="Li W."/>
            <person name="Zhang P."/>
        </authorList>
    </citation>
    <scope>NUCLEOTIDE SEQUENCE [LARGE SCALE GENOMIC DNA]</scope>
    <source>
        <strain evidence="14">DYQJB</strain>
        <tissue evidence="14">Leaf</tissue>
    </source>
</reference>
<evidence type="ECO:0000256" key="6">
    <source>
        <dbReference type="ARBA" id="ARBA00022777"/>
    </source>
</evidence>
<evidence type="ECO:0000256" key="4">
    <source>
        <dbReference type="ARBA" id="ARBA00022679"/>
    </source>
</evidence>
<feature type="compositionally biased region" description="Basic residues" evidence="12">
    <location>
        <begin position="333"/>
        <end position="348"/>
    </location>
</feature>
<keyword evidence="7" id="KW-0067">ATP-binding</keyword>
<keyword evidence="15" id="KW-1185">Reference proteome</keyword>
<evidence type="ECO:0000256" key="8">
    <source>
        <dbReference type="ARBA" id="ARBA00023136"/>
    </source>
</evidence>
<evidence type="ECO:0000256" key="11">
    <source>
        <dbReference type="ARBA" id="ARBA00048679"/>
    </source>
</evidence>
<feature type="domain" description="Protein kinase" evidence="13">
    <location>
        <begin position="66"/>
        <end position="311"/>
    </location>
</feature>
<dbReference type="InterPro" id="IPR000719">
    <property type="entry name" value="Prot_kinase_dom"/>
</dbReference>
<dbReference type="FunFam" id="3.30.200.20:FF:000266">
    <property type="entry name" value="probable serine/threonine-protein kinase RLCKVII"/>
    <property type="match status" value="1"/>
</dbReference>
<dbReference type="FunFam" id="1.10.510.10:FF:001023">
    <property type="entry name" value="Os07g0541700 protein"/>
    <property type="match status" value="1"/>
</dbReference>
<evidence type="ECO:0000256" key="1">
    <source>
        <dbReference type="ARBA" id="ARBA00004193"/>
    </source>
</evidence>
<feature type="compositionally biased region" description="Basic and acidic residues" evidence="12">
    <location>
        <begin position="321"/>
        <end position="331"/>
    </location>
</feature>
<keyword evidence="3" id="KW-0723">Serine/threonine-protein kinase</keyword>
<keyword evidence="5" id="KW-0547">Nucleotide-binding</keyword>
<keyword evidence="6" id="KW-0418">Kinase</keyword>
<evidence type="ECO:0000313" key="15">
    <source>
        <dbReference type="Proteomes" id="UP001603857"/>
    </source>
</evidence>
<feature type="region of interest" description="Disordered" evidence="12">
    <location>
        <begin position="317"/>
        <end position="493"/>
    </location>
</feature>
<evidence type="ECO:0000256" key="7">
    <source>
        <dbReference type="ARBA" id="ARBA00022840"/>
    </source>
</evidence>
<evidence type="ECO:0000259" key="13">
    <source>
        <dbReference type="PROSITE" id="PS50011"/>
    </source>
</evidence>
<name>A0ABD1LP33_9FABA</name>
<evidence type="ECO:0000313" key="14">
    <source>
        <dbReference type="EMBL" id="KAL2325290.1"/>
    </source>
</evidence>
<comment type="catalytic activity">
    <reaction evidence="10">
        <text>L-threonyl-[protein] + ATP = O-phospho-L-threonyl-[protein] + ADP + H(+)</text>
        <dbReference type="Rhea" id="RHEA:46608"/>
        <dbReference type="Rhea" id="RHEA-COMP:11060"/>
        <dbReference type="Rhea" id="RHEA-COMP:11605"/>
        <dbReference type="ChEBI" id="CHEBI:15378"/>
        <dbReference type="ChEBI" id="CHEBI:30013"/>
        <dbReference type="ChEBI" id="CHEBI:30616"/>
        <dbReference type="ChEBI" id="CHEBI:61977"/>
        <dbReference type="ChEBI" id="CHEBI:456216"/>
        <dbReference type="EC" id="2.7.11.1"/>
    </reaction>
</comment>
<proteinExistence type="predicted"/>
<dbReference type="Pfam" id="PF00069">
    <property type="entry name" value="Pkinase"/>
    <property type="match status" value="1"/>
</dbReference>
<keyword evidence="8" id="KW-0472">Membrane</keyword>
<protein>
    <recommendedName>
        <fullName evidence="2">non-specific serine/threonine protein kinase</fullName>
        <ecNumber evidence="2">2.7.11.1</ecNumber>
    </recommendedName>
</protein>
<dbReference type="GO" id="GO:0004674">
    <property type="term" value="F:protein serine/threonine kinase activity"/>
    <property type="evidence" value="ECO:0007669"/>
    <property type="project" value="UniProtKB-KW"/>
</dbReference>
<feature type="compositionally biased region" description="Polar residues" evidence="12">
    <location>
        <begin position="452"/>
        <end position="484"/>
    </location>
</feature>
<dbReference type="SMART" id="SM00220">
    <property type="entry name" value="S_TKc"/>
    <property type="match status" value="1"/>
</dbReference>
<dbReference type="EC" id="2.7.11.1" evidence="2"/>
<comment type="caution">
    <text evidence="14">The sequence shown here is derived from an EMBL/GenBank/DDBJ whole genome shotgun (WGS) entry which is preliminary data.</text>
</comment>
<evidence type="ECO:0000256" key="12">
    <source>
        <dbReference type="SAM" id="MobiDB-lite"/>
    </source>
</evidence>
<dbReference type="GO" id="GO:0005886">
    <property type="term" value="C:plasma membrane"/>
    <property type="evidence" value="ECO:0007669"/>
    <property type="project" value="UniProtKB-SubCell"/>
</dbReference>
<feature type="compositionally biased region" description="Low complexity" evidence="12">
    <location>
        <begin position="415"/>
        <end position="443"/>
    </location>
</feature>
<gene>
    <name evidence="14" type="ORF">Fmac_024348</name>
</gene>
<dbReference type="InterPro" id="IPR011009">
    <property type="entry name" value="Kinase-like_dom_sf"/>
</dbReference>
<keyword evidence="4" id="KW-0808">Transferase</keyword>
<organism evidence="14 15">
    <name type="scientific">Flemingia macrophylla</name>
    <dbReference type="NCBI Taxonomy" id="520843"/>
    <lineage>
        <taxon>Eukaryota</taxon>
        <taxon>Viridiplantae</taxon>
        <taxon>Streptophyta</taxon>
        <taxon>Embryophyta</taxon>
        <taxon>Tracheophyta</taxon>
        <taxon>Spermatophyta</taxon>
        <taxon>Magnoliopsida</taxon>
        <taxon>eudicotyledons</taxon>
        <taxon>Gunneridae</taxon>
        <taxon>Pentapetalae</taxon>
        <taxon>rosids</taxon>
        <taxon>fabids</taxon>
        <taxon>Fabales</taxon>
        <taxon>Fabaceae</taxon>
        <taxon>Papilionoideae</taxon>
        <taxon>50 kb inversion clade</taxon>
        <taxon>NPAAA clade</taxon>
        <taxon>indigoferoid/millettioid clade</taxon>
        <taxon>Phaseoleae</taxon>
        <taxon>Flemingia</taxon>
    </lineage>
</organism>
<dbReference type="Gene3D" id="3.30.200.20">
    <property type="entry name" value="Phosphorylase Kinase, domain 1"/>
    <property type="match status" value="1"/>
</dbReference>
<dbReference type="GO" id="GO:0005524">
    <property type="term" value="F:ATP binding"/>
    <property type="evidence" value="ECO:0007669"/>
    <property type="project" value="UniProtKB-KW"/>
</dbReference>
<keyword evidence="9" id="KW-0449">Lipoprotein</keyword>
<evidence type="ECO:0000256" key="2">
    <source>
        <dbReference type="ARBA" id="ARBA00012513"/>
    </source>
</evidence>
<comment type="subcellular location">
    <subcellularLocation>
        <location evidence="1">Cell membrane</location>
        <topology evidence="1">Lipid-anchor</topology>
    </subcellularLocation>
</comment>
<evidence type="ECO:0000256" key="9">
    <source>
        <dbReference type="ARBA" id="ARBA00023288"/>
    </source>
</evidence>
<feature type="region of interest" description="Disordered" evidence="12">
    <location>
        <begin position="1"/>
        <end position="29"/>
    </location>
</feature>
<dbReference type="PANTHER" id="PTHR47985:SF32">
    <property type="entry name" value="RECEPTOR-LIKE KINASE LIP2"/>
    <property type="match status" value="1"/>
</dbReference>
<evidence type="ECO:0000256" key="3">
    <source>
        <dbReference type="ARBA" id="ARBA00022527"/>
    </source>
</evidence>
<accession>A0ABD1LP33</accession>
<dbReference type="Proteomes" id="UP001603857">
    <property type="component" value="Unassembled WGS sequence"/>
</dbReference>
<evidence type="ECO:0000256" key="10">
    <source>
        <dbReference type="ARBA" id="ARBA00047899"/>
    </source>
</evidence>
<dbReference type="PROSITE" id="PS50011">
    <property type="entry name" value="PROTEIN_KINASE_DOM"/>
    <property type="match status" value="1"/>
</dbReference>
<comment type="catalytic activity">
    <reaction evidence="11">
        <text>L-seryl-[protein] + ATP = O-phospho-L-seryl-[protein] + ADP + H(+)</text>
        <dbReference type="Rhea" id="RHEA:17989"/>
        <dbReference type="Rhea" id="RHEA-COMP:9863"/>
        <dbReference type="Rhea" id="RHEA-COMP:11604"/>
        <dbReference type="ChEBI" id="CHEBI:15378"/>
        <dbReference type="ChEBI" id="CHEBI:29999"/>
        <dbReference type="ChEBI" id="CHEBI:30616"/>
        <dbReference type="ChEBI" id="CHEBI:83421"/>
        <dbReference type="ChEBI" id="CHEBI:456216"/>
        <dbReference type="EC" id="2.7.11.1"/>
    </reaction>
</comment>
<dbReference type="PANTHER" id="PTHR47985">
    <property type="entry name" value="OS07G0668900 PROTEIN"/>
    <property type="match status" value="1"/>
</dbReference>
<evidence type="ECO:0000256" key="5">
    <source>
        <dbReference type="ARBA" id="ARBA00022741"/>
    </source>
</evidence>
<dbReference type="Gene3D" id="1.10.510.10">
    <property type="entry name" value="Transferase(Phosphotransferase) domain 1"/>
    <property type="match status" value="2"/>
</dbReference>
<dbReference type="EMBL" id="JBGMDY010000008">
    <property type="protein sequence ID" value="KAL2325290.1"/>
    <property type="molecule type" value="Genomic_DNA"/>
</dbReference>
<sequence length="493" mass="54004">MNCFPCCGQKKSQSKREHGSPPPEPANLLAPEVKKQRPDELVQMESINIKVKSYTFRELATATKNFRQDCLIDEGGFGRLYKGIIPATGQVVAVKQLDRNGMQSAAEFLNEVAEISLWHHENLVNLIGYCADGDQRLLVYESFAGRTLENRLFETKADEAPLNWYDRMKIAAAASKGLEYLHESVNPPVIFRDLKASNILIDNDLNARLRDFEMSKLSGGDKLNNAPPRLMGTYGYCAPEYGRGGQLTKKSDAQPIFRDPKRYPDMADPVLHKNFPEKDLNQVVAIASMCLQEEADARPLISDVVTALSFLSTAPVTVPRKVSESDSELKSSKGSHKARSRSSSRSRKGCVSDSGEGSAVSSGKSIRKSSKKSSEKELSQKSSKKSSTKDLSQKSSRKSSIKDLSKKISSRKSSARVSSRNSSSSMGSEEGSMSSSCCSSSVVSEDEVGMPQRSSTRSRSRGNVSFGLNSSRRSESVRSGQSSYESDDGSLHS</sequence>
<dbReference type="AlphaFoldDB" id="A0ABD1LP33"/>